<evidence type="ECO:0000313" key="2">
    <source>
        <dbReference type="Proteomes" id="UP000887116"/>
    </source>
</evidence>
<protein>
    <submittedName>
        <fullName evidence="1">Uncharacterized protein</fullName>
    </submittedName>
</protein>
<dbReference type="EMBL" id="BMAO01023610">
    <property type="protein sequence ID" value="GFQ89850.1"/>
    <property type="molecule type" value="Genomic_DNA"/>
</dbReference>
<dbReference type="AlphaFoldDB" id="A0A8X6J3F1"/>
<name>A0A8X6J3F1_TRICU</name>
<gene>
    <name evidence="1" type="ORF">TNCT_371951</name>
</gene>
<comment type="caution">
    <text evidence="1">The sequence shown here is derived from an EMBL/GenBank/DDBJ whole genome shotgun (WGS) entry which is preliminary data.</text>
</comment>
<dbReference type="Proteomes" id="UP000887116">
    <property type="component" value="Unassembled WGS sequence"/>
</dbReference>
<accession>A0A8X6J3F1</accession>
<organism evidence="1 2">
    <name type="scientific">Trichonephila clavata</name>
    <name type="common">Joro spider</name>
    <name type="synonym">Nephila clavata</name>
    <dbReference type="NCBI Taxonomy" id="2740835"/>
    <lineage>
        <taxon>Eukaryota</taxon>
        <taxon>Metazoa</taxon>
        <taxon>Ecdysozoa</taxon>
        <taxon>Arthropoda</taxon>
        <taxon>Chelicerata</taxon>
        <taxon>Arachnida</taxon>
        <taxon>Araneae</taxon>
        <taxon>Araneomorphae</taxon>
        <taxon>Entelegynae</taxon>
        <taxon>Araneoidea</taxon>
        <taxon>Nephilidae</taxon>
        <taxon>Trichonephila</taxon>
    </lineage>
</organism>
<evidence type="ECO:0000313" key="1">
    <source>
        <dbReference type="EMBL" id="GFQ89850.1"/>
    </source>
</evidence>
<sequence>MAKRNCFNNFINSIDFRRDRKGVYYFLNKLKSSIPKVVKNPMMISNDKDIANSFAKFYAGSQRLETDVNKNQRHTRRNVKSFLQKNNQRHSVFYS</sequence>
<proteinExistence type="predicted"/>
<keyword evidence="2" id="KW-1185">Reference proteome</keyword>
<reference evidence="1" key="1">
    <citation type="submission" date="2020-07" db="EMBL/GenBank/DDBJ databases">
        <title>Multicomponent nature underlies the extraordinary mechanical properties of spider dragline silk.</title>
        <authorList>
            <person name="Kono N."/>
            <person name="Nakamura H."/>
            <person name="Mori M."/>
            <person name="Yoshida Y."/>
            <person name="Ohtoshi R."/>
            <person name="Malay A.D."/>
            <person name="Moran D.A.P."/>
            <person name="Tomita M."/>
            <person name="Numata K."/>
            <person name="Arakawa K."/>
        </authorList>
    </citation>
    <scope>NUCLEOTIDE SEQUENCE</scope>
</reference>